<evidence type="ECO:0000256" key="3">
    <source>
        <dbReference type="ARBA" id="ARBA00008621"/>
    </source>
</evidence>
<dbReference type="SUPFAM" id="SSF89562">
    <property type="entry name" value="RraA-like"/>
    <property type="match status" value="1"/>
</dbReference>
<reference evidence="13 14" key="1">
    <citation type="submission" date="2024-10" db="EMBL/GenBank/DDBJ databases">
        <title>The Natural Products Discovery Center: Release of the First 8490 Sequenced Strains for Exploring Actinobacteria Biosynthetic Diversity.</title>
        <authorList>
            <person name="Kalkreuter E."/>
            <person name="Kautsar S.A."/>
            <person name="Yang D."/>
            <person name="Bader C.D."/>
            <person name="Teijaro C.N."/>
            <person name="Fluegel L."/>
            <person name="Davis C.M."/>
            <person name="Simpson J.R."/>
            <person name="Lauterbach L."/>
            <person name="Steele A.D."/>
            <person name="Gui C."/>
            <person name="Meng S."/>
            <person name="Li G."/>
            <person name="Viehrig K."/>
            <person name="Ye F."/>
            <person name="Su P."/>
            <person name="Kiefer A.F."/>
            <person name="Nichols A."/>
            <person name="Cepeda A.J."/>
            <person name="Yan W."/>
            <person name="Fan B."/>
            <person name="Jiang Y."/>
            <person name="Adhikari A."/>
            <person name="Zheng C.-J."/>
            <person name="Schuster L."/>
            <person name="Cowan T.M."/>
            <person name="Smanski M.J."/>
            <person name="Chevrette M.G."/>
            <person name="De Carvalho L.P.S."/>
            <person name="Shen B."/>
        </authorList>
    </citation>
    <scope>NUCLEOTIDE SEQUENCE [LARGE SCALE GENOMIC DNA]</scope>
    <source>
        <strain evidence="13 14">NPDC002593</strain>
    </source>
</reference>
<evidence type="ECO:0000256" key="11">
    <source>
        <dbReference type="ARBA" id="ARBA00032305"/>
    </source>
</evidence>
<organism evidence="13 14">
    <name type="scientific">Nocardia jiangxiensis</name>
    <dbReference type="NCBI Taxonomy" id="282685"/>
    <lineage>
        <taxon>Bacteria</taxon>
        <taxon>Bacillati</taxon>
        <taxon>Actinomycetota</taxon>
        <taxon>Actinomycetes</taxon>
        <taxon>Mycobacteriales</taxon>
        <taxon>Nocardiaceae</taxon>
        <taxon>Nocardia</taxon>
    </lineage>
</organism>
<dbReference type="CDD" id="cd16841">
    <property type="entry name" value="RraA_family"/>
    <property type="match status" value="1"/>
</dbReference>
<comment type="subunit">
    <text evidence="4">Homotrimer.</text>
</comment>
<comment type="catalytic activity">
    <reaction evidence="1">
        <text>4-hydroxy-4-methyl-2-oxoglutarate = 2 pyruvate</text>
        <dbReference type="Rhea" id="RHEA:22748"/>
        <dbReference type="ChEBI" id="CHEBI:15361"/>
        <dbReference type="ChEBI" id="CHEBI:58276"/>
        <dbReference type="EC" id="4.1.3.17"/>
    </reaction>
</comment>
<evidence type="ECO:0000256" key="7">
    <source>
        <dbReference type="ARBA" id="ARBA00016549"/>
    </source>
</evidence>
<dbReference type="PANTHER" id="PTHR33254">
    <property type="entry name" value="4-HYDROXY-4-METHYL-2-OXOGLUTARATE ALDOLASE 3-RELATED"/>
    <property type="match status" value="1"/>
</dbReference>
<dbReference type="EC" id="4.1.3.17" evidence="5"/>
<evidence type="ECO:0000313" key="14">
    <source>
        <dbReference type="Proteomes" id="UP001601992"/>
    </source>
</evidence>
<name>A0ABW6SCA8_9NOCA</name>
<evidence type="ECO:0000256" key="5">
    <source>
        <dbReference type="ARBA" id="ARBA00012213"/>
    </source>
</evidence>
<dbReference type="InterPro" id="IPR036704">
    <property type="entry name" value="RraA/RraA-like_sf"/>
</dbReference>
<dbReference type="Proteomes" id="UP001601992">
    <property type="component" value="Unassembled WGS sequence"/>
</dbReference>
<comment type="cofactor">
    <cofactor evidence="2">
        <name>a divalent metal cation</name>
        <dbReference type="ChEBI" id="CHEBI:60240"/>
    </cofactor>
</comment>
<evidence type="ECO:0000313" key="13">
    <source>
        <dbReference type="EMBL" id="MFF3573943.1"/>
    </source>
</evidence>
<evidence type="ECO:0000256" key="2">
    <source>
        <dbReference type="ARBA" id="ARBA00001968"/>
    </source>
</evidence>
<comment type="similarity">
    <text evidence="3">Belongs to the class II aldolase/RraA-like family.</text>
</comment>
<dbReference type="EC" id="4.1.1.112" evidence="6"/>
<dbReference type="InterPro" id="IPR005493">
    <property type="entry name" value="RraA/RraA-like"/>
</dbReference>
<proteinExistence type="inferred from homology"/>
<gene>
    <name evidence="13" type="ORF">ACFYXQ_39955</name>
</gene>
<dbReference type="PANTHER" id="PTHR33254:SF4">
    <property type="entry name" value="4-HYDROXY-4-METHYL-2-OXOGLUTARATE ALDOLASE 3-RELATED"/>
    <property type="match status" value="1"/>
</dbReference>
<evidence type="ECO:0000256" key="8">
    <source>
        <dbReference type="ARBA" id="ARBA00025046"/>
    </source>
</evidence>
<accession>A0ABW6SCA8</accession>
<evidence type="ECO:0000256" key="4">
    <source>
        <dbReference type="ARBA" id="ARBA00011233"/>
    </source>
</evidence>
<keyword evidence="14" id="KW-1185">Reference proteome</keyword>
<comment type="catalytic activity">
    <reaction evidence="12">
        <text>oxaloacetate + H(+) = pyruvate + CO2</text>
        <dbReference type="Rhea" id="RHEA:15641"/>
        <dbReference type="ChEBI" id="CHEBI:15361"/>
        <dbReference type="ChEBI" id="CHEBI:15378"/>
        <dbReference type="ChEBI" id="CHEBI:16452"/>
        <dbReference type="ChEBI" id="CHEBI:16526"/>
        <dbReference type="EC" id="4.1.1.112"/>
    </reaction>
</comment>
<comment type="function">
    <text evidence="8">Catalyzes the aldol cleavage of 4-hydroxy-4-methyl-2-oxoglutarate (HMG) into 2 molecules of pyruvate. Also contains a secondary oxaloacetate (OAA) decarboxylase activity due to the common pyruvate enolate transition state formed following C-C bond cleavage in the retro-aldol and decarboxylation reactions.</text>
</comment>
<evidence type="ECO:0000256" key="6">
    <source>
        <dbReference type="ARBA" id="ARBA00012947"/>
    </source>
</evidence>
<dbReference type="RefSeq" id="WP_040830583.1">
    <property type="nucleotide sequence ID" value="NZ_JBIAQY010000022.1"/>
</dbReference>
<comment type="caution">
    <text evidence="13">The sequence shown here is derived from an EMBL/GenBank/DDBJ whole genome shotgun (WGS) entry which is preliminary data.</text>
</comment>
<evidence type="ECO:0000256" key="9">
    <source>
        <dbReference type="ARBA" id="ARBA00029596"/>
    </source>
</evidence>
<dbReference type="Pfam" id="PF03737">
    <property type="entry name" value="RraA-like"/>
    <property type="match status" value="1"/>
</dbReference>
<sequence length="237" mass="24638">MTSRPAASAADLAARLARLDTCVLSDALDILKLPGVVTGPAALWAGARLAGPAVTVKLAAGVFDAEQRRVHLGARAIERSEPGSVIVVDNAGRTEMGGWGGLLSLAAHRAGVAGVVLDGACRDVDEARELGFPVFARCGVPRTARRRVYEESTGEPVCIGGVTVAAGDFVVADGSGVVVLPRARVEEIIGEAERLAEREREMVARLTIGERVGVVLGGNYESMTAGRSQRGAEGEWT</sequence>
<protein>
    <recommendedName>
        <fullName evidence="7">Putative 4-hydroxy-4-methyl-2-oxoglutarate aldolase</fullName>
        <ecNumber evidence="6">4.1.1.112</ecNumber>
        <ecNumber evidence="5">4.1.3.17</ecNumber>
    </recommendedName>
    <alternativeName>
        <fullName evidence="11">Oxaloacetate decarboxylase</fullName>
    </alternativeName>
    <alternativeName>
        <fullName evidence="9">Regulator of ribonuclease activity homolog</fullName>
    </alternativeName>
    <alternativeName>
        <fullName evidence="10">RraA-like protein</fullName>
    </alternativeName>
</protein>
<evidence type="ECO:0000256" key="1">
    <source>
        <dbReference type="ARBA" id="ARBA00001342"/>
    </source>
</evidence>
<dbReference type="Gene3D" id="3.50.30.40">
    <property type="entry name" value="Ribonuclease E inhibitor RraA/RraA-like"/>
    <property type="match status" value="1"/>
</dbReference>
<dbReference type="EMBL" id="JBIAQY010000022">
    <property type="protein sequence ID" value="MFF3573943.1"/>
    <property type="molecule type" value="Genomic_DNA"/>
</dbReference>
<evidence type="ECO:0000256" key="12">
    <source>
        <dbReference type="ARBA" id="ARBA00047973"/>
    </source>
</evidence>
<evidence type="ECO:0000256" key="10">
    <source>
        <dbReference type="ARBA" id="ARBA00030169"/>
    </source>
</evidence>